<feature type="region of interest" description="Disordered" evidence="1">
    <location>
        <begin position="105"/>
        <end position="144"/>
    </location>
</feature>
<evidence type="ECO:0000256" key="1">
    <source>
        <dbReference type="SAM" id="MobiDB-lite"/>
    </source>
</evidence>
<evidence type="ECO:0000313" key="2">
    <source>
        <dbReference type="Proteomes" id="UP000887566"/>
    </source>
</evidence>
<accession>A0A914UZJ7</accession>
<sequence>MSPSEERRKMSWGSRKRMARWDAFVSYPLPVSHYRSVFSFADAICPLQPLKGLRPTVLSSPTRAKATRSNENERGKIQSAYVRPTQTISATRPFDLFATLARRAQTNLTKKKKEKERERGQGGWHVDSGQLAPPHSPKFSPRRV</sequence>
<reference evidence="3" key="1">
    <citation type="submission" date="2022-11" db="UniProtKB">
        <authorList>
            <consortium name="WormBaseParasite"/>
        </authorList>
    </citation>
    <scope>IDENTIFICATION</scope>
</reference>
<dbReference type="Proteomes" id="UP000887566">
    <property type="component" value="Unplaced"/>
</dbReference>
<protein>
    <submittedName>
        <fullName evidence="3">Uncharacterized protein</fullName>
    </submittedName>
</protein>
<evidence type="ECO:0000313" key="3">
    <source>
        <dbReference type="WBParaSite" id="PSAMB.scaffold1396size32080.g12943.t1"/>
    </source>
</evidence>
<organism evidence="2 3">
    <name type="scientific">Plectus sambesii</name>
    <dbReference type="NCBI Taxonomy" id="2011161"/>
    <lineage>
        <taxon>Eukaryota</taxon>
        <taxon>Metazoa</taxon>
        <taxon>Ecdysozoa</taxon>
        <taxon>Nematoda</taxon>
        <taxon>Chromadorea</taxon>
        <taxon>Plectida</taxon>
        <taxon>Plectina</taxon>
        <taxon>Plectoidea</taxon>
        <taxon>Plectidae</taxon>
        <taxon>Plectus</taxon>
    </lineage>
</organism>
<dbReference type="AlphaFoldDB" id="A0A914UZJ7"/>
<name>A0A914UZJ7_9BILA</name>
<dbReference type="WBParaSite" id="PSAMB.scaffold1396size32080.g12943.t1">
    <property type="protein sequence ID" value="PSAMB.scaffold1396size32080.g12943.t1"/>
    <property type="gene ID" value="PSAMB.scaffold1396size32080.g12943"/>
</dbReference>
<keyword evidence="2" id="KW-1185">Reference proteome</keyword>
<proteinExistence type="predicted"/>
<feature type="region of interest" description="Disordered" evidence="1">
    <location>
        <begin position="52"/>
        <end position="84"/>
    </location>
</feature>